<evidence type="ECO:0000313" key="2">
    <source>
        <dbReference type="EMBL" id="CAH2062290.1"/>
    </source>
</evidence>
<feature type="non-terminal residue" evidence="2">
    <location>
        <position position="466"/>
    </location>
</feature>
<feature type="region of interest" description="Disordered" evidence="1">
    <location>
        <begin position="177"/>
        <end position="202"/>
    </location>
</feature>
<protein>
    <submittedName>
        <fullName evidence="2">Uncharacterized protein</fullName>
    </submittedName>
</protein>
<feature type="compositionally biased region" description="Polar residues" evidence="1">
    <location>
        <begin position="179"/>
        <end position="196"/>
    </location>
</feature>
<feature type="region of interest" description="Disordered" evidence="1">
    <location>
        <begin position="279"/>
        <end position="303"/>
    </location>
</feature>
<evidence type="ECO:0000256" key="1">
    <source>
        <dbReference type="SAM" id="MobiDB-lite"/>
    </source>
</evidence>
<evidence type="ECO:0000313" key="3">
    <source>
        <dbReference type="Proteomes" id="UP000837857"/>
    </source>
</evidence>
<organism evidence="2 3">
    <name type="scientific">Iphiclides podalirius</name>
    <name type="common">scarce swallowtail</name>
    <dbReference type="NCBI Taxonomy" id="110791"/>
    <lineage>
        <taxon>Eukaryota</taxon>
        <taxon>Metazoa</taxon>
        <taxon>Ecdysozoa</taxon>
        <taxon>Arthropoda</taxon>
        <taxon>Hexapoda</taxon>
        <taxon>Insecta</taxon>
        <taxon>Pterygota</taxon>
        <taxon>Neoptera</taxon>
        <taxon>Endopterygota</taxon>
        <taxon>Lepidoptera</taxon>
        <taxon>Glossata</taxon>
        <taxon>Ditrysia</taxon>
        <taxon>Papilionoidea</taxon>
        <taxon>Papilionidae</taxon>
        <taxon>Papilioninae</taxon>
        <taxon>Iphiclides</taxon>
    </lineage>
</organism>
<dbReference type="Proteomes" id="UP000837857">
    <property type="component" value="Chromosome 29"/>
</dbReference>
<accession>A0ABN8IRN6</accession>
<keyword evidence="3" id="KW-1185">Reference proteome</keyword>
<name>A0ABN8IRN6_9NEOP</name>
<proteinExistence type="predicted"/>
<dbReference type="EMBL" id="OW152841">
    <property type="protein sequence ID" value="CAH2062290.1"/>
    <property type="molecule type" value="Genomic_DNA"/>
</dbReference>
<gene>
    <name evidence="2" type="ORF">IPOD504_LOCUS11849</name>
</gene>
<sequence length="466" mass="51576">MDRLEGYQARIRPANIDVHCAALRQRYFRGLTLRLTHYGVSAQLPNTAQGQKAAMRSRIDILTTKKWRISLDVKQLRLLLKYTTFIWICALQLFLRDGHCLPCRDDGYWLSRPSTKLVTRVHPTESGHPNFRDVTMDVIKDGTQDTANDSISPSLNTQMNVKNSDSEEIDLTLDVMPNDSRSNGYSGNPVSGSTGNVPALNDEGISGTVAKYFGVVLEIPKVTSLMNIQEDDEVTMDVGKDGIQDTANNSITPALGSQMNVQNSDSEEIDLTPDVMLNDSKPKDYSGNPVSVSTGNVPGLNDEETSGTLTKYLREDVLEIPKVTSLMNIHEKDDDEISDPEEKYLDVTEVPIVNSLMNIQETGDDEIDLTLISAANGKVFAKDPVSSASNDSPGLKDEEIDLTPDVVANGNSPTDFPGYPESISTNNCPELNSVEDPSIPWKREQVYRWGDWIITSDNRLYRAVNT</sequence>
<reference evidence="2" key="1">
    <citation type="submission" date="2022-03" db="EMBL/GenBank/DDBJ databases">
        <authorList>
            <person name="Martin H S."/>
        </authorList>
    </citation>
    <scope>NUCLEOTIDE SEQUENCE</scope>
</reference>